<organism evidence="1">
    <name type="scientific">Arundo donax</name>
    <name type="common">Giant reed</name>
    <name type="synonym">Donax arundinaceus</name>
    <dbReference type="NCBI Taxonomy" id="35708"/>
    <lineage>
        <taxon>Eukaryota</taxon>
        <taxon>Viridiplantae</taxon>
        <taxon>Streptophyta</taxon>
        <taxon>Embryophyta</taxon>
        <taxon>Tracheophyta</taxon>
        <taxon>Spermatophyta</taxon>
        <taxon>Magnoliopsida</taxon>
        <taxon>Liliopsida</taxon>
        <taxon>Poales</taxon>
        <taxon>Poaceae</taxon>
        <taxon>PACMAD clade</taxon>
        <taxon>Arundinoideae</taxon>
        <taxon>Arundineae</taxon>
        <taxon>Arundo</taxon>
    </lineage>
</organism>
<accession>A0A0A9GNG9</accession>
<dbReference type="EMBL" id="GBRH01173815">
    <property type="protein sequence ID" value="JAE24081.1"/>
    <property type="molecule type" value="Transcribed_RNA"/>
</dbReference>
<sequence length="69" mass="7474">MTILGLHSYLIISSETSAAYSMNPFWHKLLISILNVTSSGGQFFLIISSISSPASSHRPALHKPFNAAL</sequence>
<reference evidence="1" key="2">
    <citation type="journal article" date="2015" name="Data Brief">
        <title>Shoot transcriptome of the giant reed, Arundo donax.</title>
        <authorList>
            <person name="Barrero R.A."/>
            <person name="Guerrero F.D."/>
            <person name="Moolhuijzen P."/>
            <person name="Goolsby J.A."/>
            <person name="Tidwell J."/>
            <person name="Bellgard S.E."/>
            <person name="Bellgard M.I."/>
        </authorList>
    </citation>
    <scope>NUCLEOTIDE SEQUENCE</scope>
    <source>
        <tissue evidence="1">Shoot tissue taken approximately 20 cm above the soil surface</tissue>
    </source>
</reference>
<name>A0A0A9GNG9_ARUDO</name>
<protein>
    <submittedName>
        <fullName evidence="1">Uncharacterized protein</fullName>
    </submittedName>
</protein>
<dbReference type="AlphaFoldDB" id="A0A0A9GNG9"/>
<evidence type="ECO:0000313" key="1">
    <source>
        <dbReference type="EMBL" id="JAE24081.1"/>
    </source>
</evidence>
<reference evidence="1" key="1">
    <citation type="submission" date="2014-09" db="EMBL/GenBank/DDBJ databases">
        <authorList>
            <person name="Magalhaes I.L.F."/>
            <person name="Oliveira U."/>
            <person name="Santos F.R."/>
            <person name="Vidigal T.H.D.A."/>
            <person name="Brescovit A.D."/>
            <person name="Santos A.J."/>
        </authorList>
    </citation>
    <scope>NUCLEOTIDE SEQUENCE</scope>
    <source>
        <tissue evidence="1">Shoot tissue taken approximately 20 cm above the soil surface</tissue>
    </source>
</reference>
<proteinExistence type="predicted"/>